<proteinExistence type="predicted"/>
<protein>
    <submittedName>
        <fullName evidence="1">Uncharacterized protein</fullName>
    </submittedName>
</protein>
<sequence>MADDTAPAPGSGGLAGKGAASAGGLGGAVNNQLSRLCNVSSANKIGHSSSMPGWKRSQPPPAPLPSPPPPSDGSAVIGASNRKRSASGATVTPDDIAGDGAGTASQGRTGNPNLMIHIPETGSHYAAAGAAGSQASVADGARASARDRLTVPNPRSPLADSRDVDAEEREQQMSSSLATIVPPDHGPASPISRVRSASAAPPANGRYGQTPHEDSGGSGSGVPRKQKKRPRSAHPGVVRLHYTFKDDTSLYFVLDLATNGELLSFIKKYGSFDVDSAKRYAAQLIDTIEFMHERGVIHRDLKPENILLDEDMRIKVTDFGSAKVLDLSELPIGKSLQNVRGSNATDRDATQEERKRSFVGTAEYVSPEVLRNEHASFAADIWAFGCILFQMLAGRPPFRGATEYLTFQQVLKAEYEFPEGFDEQAKALLQQVLVSVAMVDGNGRALTLRLAETRPGGKAGCRKDKGTSVL</sequence>
<organism evidence="1 2">
    <name type="scientific">Naganishia vaughanmartiniae</name>
    <dbReference type="NCBI Taxonomy" id="1424756"/>
    <lineage>
        <taxon>Eukaryota</taxon>
        <taxon>Fungi</taxon>
        <taxon>Dikarya</taxon>
        <taxon>Basidiomycota</taxon>
        <taxon>Agaricomycotina</taxon>
        <taxon>Tremellomycetes</taxon>
        <taxon>Filobasidiales</taxon>
        <taxon>Filobasidiaceae</taxon>
        <taxon>Naganishia</taxon>
    </lineage>
</organism>
<gene>
    <name evidence="1" type="ORF">QFC22_004480</name>
</gene>
<reference evidence="1" key="1">
    <citation type="submission" date="2023-04" db="EMBL/GenBank/DDBJ databases">
        <title>Draft Genome sequencing of Naganishia species isolated from polar environments using Oxford Nanopore Technology.</title>
        <authorList>
            <person name="Leo P."/>
            <person name="Venkateswaran K."/>
        </authorList>
    </citation>
    <scope>NUCLEOTIDE SEQUENCE</scope>
    <source>
        <strain evidence="1">MNA-CCFEE 5425</strain>
    </source>
</reference>
<evidence type="ECO:0000313" key="1">
    <source>
        <dbReference type="EMBL" id="KAJ9117630.1"/>
    </source>
</evidence>
<evidence type="ECO:0000313" key="2">
    <source>
        <dbReference type="Proteomes" id="UP001243375"/>
    </source>
</evidence>
<comment type="caution">
    <text evidence="1">The sequence shown here is derived from an EMBL/GenBank/DDBJ whole genome shotgun (WGS) entry which is preliminary data.</text>
</comment>
<accession>A0ACC2X2K9</accession>
<dbReference type="Proteomes" id="UP001243375">
    <property type="component" value="Unassembled WGS sequence"/>
</dbReference>
<dbReference type="EMBL" id="JASBWU010000012">
    <property type="protein sequence ID" value="KAJ9117630.1"/>
    <property type="molecule type" value="Genomic_DNA"/>
</dbReference>
<keyword evidence="2" id="KW-1185">Reference proteome</keyword>
<name>A0ACC2X2K9_9TREE</name>